<dbReference type="InterPro" id="IPR007712">
    <property type="entry name" value="RelE/ParE_toxin"/>
</dbReference>
<evidence type="ECO:0000313" key="3">
    <source>
        <dbReference type="EMBL" id="CDX61976.1"/>
    </source>
</evidence>
<dbReference type="Pfam" id="PF05016">
    <property type="entry name" value="ParE_toxin"/>
    <property type="match status" value="1"/>
</dbReference>
<comment type="similarity">
    <text evidence="1">Belongs to the RelE toxin family.</text>
</comment>
<dbReference type="PANTHER" id="PTHR33755">
    <property type="entry name" value="TOXIN PARE1-RELATED"/>
    <property type="match status" value="1"/>
</dbReference>
<evidence type="ECO:0000256" key="2">
    <source>
        <dbReference type="ARBA" id="ARBA00022649"/>
    </source>
</evidence>
<dbReference type="InterPro" id="IPR035093">
    <property type="entry name" value="RelE/ParE_toxin_dom_sf"/>
</dbReference>
<dbReference type="AlphaFoldDB" id="A0A0K2W5G5"/>
<proteinExistence type="inferred from homology"/>
<name>A0A0K2W5G5_MESPL</name>
<organism evidence="3 4">
    <name type="scientific">Mesorhizobium plurifarium</name>
    <dbReference type="NCBI Taxonomy" id="69974"/>
    <lineage>
        <taxon>Bacteria</taxon>
        <taxon>Pseudomonadati</taxon>
        <taxon>Pseudomonadota</taxon>
        <taxon>Alphaproteobacteria</taxon>
        <taxon>Hyphomicrobiales</taxon>
        <taxon>Phyllobacteriaceae</taxon>
        <taxon>Mesorhizobium</taxon>
    </lineage>
</organism>
<sequence length="103" mass="11432">MALSFAPAAVQDIEEIGDYIQAENPAAARRLIAALRVRCGTILDAPRGGAPRSELWRGLRSVAFQKYVIFYTVEGDDVRVERILHGSRDIQGIFDEGRMPKDS</sequence>
<evidence type="ECO:0000256" key="1">
    <source>
        <dbReference type="ARBA" id="ARBA00006226"/>
    </source>
</evidence>
<dbReference type="NCBIfam" id="TIGR02385">
    <property type="entry name" value="RelE_StbE"/>
    <property type="match status" value="1"/>
</dbReference>
<dbReference type="PANTHER" id="PTHR33755:SF6">
    <property type="entry name" value="PLASMID STABILIZATION SYSTEM PROTEIN"/>
    <property type="match status" value="1"/>
</dbReference>
<gene>
    <name evidence="3" type="ORF">MPL1032_50129</name>
</gene>
<evidence type="ECO:0000313" key="4">
    <source>
        <dbReference type="Proteomes" id="UP000182888"/>
    </source>
</evidence>
<dbReference type="Proteomes" id="UP000182888">
    <property type="component" value="Unassembled WGS sequence"/>
</dbReference>
<reference evidence="4" key="1">
    <citation type="submission" date="2014-08" db="EMBL/GenBank/DDBJ databases">
        <authorList>
            <person name="Edwards T."/>
        </authorList>
    </citation>
    <scope>NUCLEOTIDE SEQUENCE [LARGE SCALE GENOMIC DNA]</scope>
</reference>
<keyword evidence="2" id="KW-1277">Toxin-antitoxin system</keyword>
<accession>A0A0K2W5G5</accession>
<dbReference type="Gene3D" id="3.30.2310.20">
    <property type="entry name" value="RelE-like"/>
    <property type="match status" value="1"/>
</dbReference>
<protein>
    <submittedName>
        <fullName evidence="3">Plasmid stabilization system</fullName>
    </submittedName>
</protein>
<dbReference type="EMBL" id="CCND01000045">
    <property type="protein sequence ID" value="CDX61976.1"/>
    <property type="molecule type" value="Genomic_DNA"/>
</dbReference>
<dbReference type="InterPro" id="IPR051803">
    <property type="entry name" value="TA_system_RelE-like_toxin"/>
</dbReference>